<dbReference type="Proteomes" id="UP000295087">
    <property type="component" value="Unassembled WGS sequence"/>
</dbReference>
<proteinExistence type="inferred from homology"/>
<organism evidence="3 4">
    <name type="scientific">Nocardia ignorata</name>
    <dbReference type="NCBI Taxonomy" id="145285"/>
    <lineage>
        <taxon>Bacteria</taxon>
        <taxon>Bacillati</taxon>
        <taxon>Actinomycetota</taxon>
        <taxon>Actinomycetes</taxon>
        <taxon>Mycobacteriales</taxon>
        <taxon>Nocardiaceae</taxon>
        <taxon>Nocardia</taxon>
    </lineage>
</organism>
<dbReference type="PRINTS" id="PR00081">
    <property type="entry name" value="GDHRDH"/>
</dbReference>
<dbReference type="PANTHER" id="PTHR43157">
    <property type="entry name" value="PHOSPHATIDYLINOSITOL-GLYCAN BIOSYNTHESIS CLASS F PROTEIN-RELATED"/>
    <property type="match status" value="1"/>
</dbReference>
<sequence>MQGSDLTGKTIVVTGASAGIGSAAAAKLATRGAEVAVVGRSPERTSAVAARIGGTAFTADFTRLDDVRMLATRLLDRYDRIDALLNNAGGSWPGRTATVDGNELTFQVNHLAGFLLTNLLRERLEMSRARVVNTSSSDHRFARLRLDRVNAVTGPFNQITAYADTKMANILFTRELARRTAGTGLTTAAVNPGPVLTGAWDNGPYKMGAIVRSRPVRKLLLGPERGADPLVYLAADAGWINGAYFERHVPWRSFRKQAVDLELAAQLWAYSEELTGLDSRCAVAAD</sequence>
<evidence type="ECO:0000256" key="1">
    <source>
        <dbReference type="ARBA" id="ARBA00023002"/>
    </source>
</evidence>
<dbReference type="RefSeq" id="WP_067488427.1">
    <property type="nucleotide sequence ID" value="NZ_SNXK01000004.1"/>
</dbReference>
<gene>
    <name evidence="3" type="ORF">DFR75_10455</name>
</gene>
<dbReference type="PRINTS" id="PR00080">
    <property type="entry name" value="SDRFAMILY"/>
</dbReference>
<dbReference type="AlphaFoldDB" id="A0A4R6PIM8"/>
<dbReference type="SUPFAM" id="SSF51735">
    <property type="entry name" value="NAD(P)-binding Rossmann-fold domains"/>
    <property type="match status" value="1"/>
</dbReference>
<evidence type="ECO:0000256" key="2">
    <source>
        <dbReference type="RuleBase" id="RU000363"/>
    </source>
</evidence>
<dbReference type="Pfam" id="PF00106">
    <property type="entry name" value="adh_short"/>
    <property type="match status" value="1"/>
</dbReference>
<reference evidence="3 4" key="1">
    <citation type="submission" date="2019-03" db="EMBL/GenBank/DDBJ databases">
        <title>Genomic Encyclopedia of Type Strains, Phase IV (KMG-IV): sequencing the most valuable type-strain genomes for metagenomic binning, comparative biology and taxonomic classification.</title>
        <authorList>
            <person name="Goeker M."/>
        </authorList>
    </citation>
    <scope>NUCLEOTIDE SEQUENCE [LARGE SCALE GENOMIC DNA]</scope>
    <source>
        <strain evidence="3 4">DSM 44496</strain>
    </source>
</reference>
<protein>
    <submittedName>
        <fullName evidence="3">Short-subunit dehydrogenase</fullName>
    </submittedName>
</protein>
<keyword evidence="4" id="KW-1185">Reference proteome</keyword>
<evidence type="ECO:0000313" key="4">
    <source>
        <dbReference type="Proteomes" id="UP000295087"/>
    </source>
</evidence>
<dbReference type="PANTHER" id="PTHR43157:SF31">
    <property type="entry name" value="PHOSPHATIDYLINOSITOL-GLYCAN BIOSYNTHESIS CLASS F PROTEIN"/>
    <property type="match status" value="1"/>
</dbReference>
<name>A0A4R6PIM8_NOCIG</name>
<comment type="similarity">
    <text evidence="2">Belongs to the short-chain dehydrogenases/reductases (SDR) family.</text>
</comment>
<dbReference type="GO" id="GO:0016491">
    <property type="term" value="F:oxidoreductase activity"/>
    <property type="evidence" value="ECO:0007669"/>
    <property type="project" value="UniProtKB-KW"/>
</dbReference>
<keyword evidence="1" id="KW-0560">Oxidoreductase</keyword>
<dbReference type="EMBL" id="SNXK01000004">
    <property type="protein sequence ID" value="TDP37705.1"/>
    <property type="molecule type" value="Genomic_DNA"/>
</dbReference>
<dbReference type="Gene3D" id="3.40.50.720">
    <property type="entry name" value="NAD(P)-binding Rossmann-like Domain"/>
    <property type="match status" value="1"/>
</dbReference>
<comment type="caution">
    <text evidence="3">The sequence shown here is derived from an EMBL/GenBank/DDBJ whole genome shotgun (WGS) entry which is preliminary data.</text>
</comment>
<dbReference type="InterPro" id="IPR036291">
    <property type="entry name" value="NAD(P)-bd_dom_sf"/>
</dbReference>
<evidence type="ECO:0000313" key="3">
    <source>
        <dbReference type="EMBL" id="TDP37705.1"/>
    </source>
</evidence>
<accession>A0A4R6PIM8</accession>
<dbReference type="InterPro" id="IPR002347">
    <property type="entry name" value="SDR_fam"/>
</dbReference>